<feature type="binding site" evidence="2">
    <location>
        <position position="88"/>
    </location>
    <ligand>
        <name>Mn(2+)</name>
        <dbReference type="ChEBI" id="CHEBI:29035"/>
        <label>2</label>
    </ligand>
</feature>
<dbReference type="SUPFAM" id="SSF53187">
    <property type="entry name" value="Zn-dependent exopeptidases"/>
    <property type="match status" value="1"/>
</dbReference>
<dbReference type="InterPro" id="IPR036264">
    <property type="entry name" value="Bact_exopeptidase_dim_dom"/>
</dbReference>
<feature type="binding site" evidence="2">
    <location>
        <position position="342"/>
    </location>
    <ligand>
        <name>Mn(2+)</name>
        <dbReference type="ChEBI" id="CHEBI:29035"/>
        <label>2</label>
    </ligand>
</feature>
<accession>A0A212IYP3</accession>
<dbReference type="InterPro" id="IPR002933">
    <property type="entry name" value="Peptidase_M20"/>
</dbReference>
<comment type="cofactor">
    <cofactor evidence="2">
        <name>Mn(2+)</name>
        <dbReference type="ChEBI" id="CHEBI:29035"/>
    </cofactor>
    <text evidence="2">The Mn(2+) ion enhances activity.</text>
</comment>
<keyword evidence="2" id="KW-0464">Manganese</keyword>
<evidence type="ECO:0000313" key="4">
    <source>
        <dbReference type="EMBL" id="SBV92234.1"/>
    </source>
</evidence>
<dbReference type="Pfam" id="PF01546">
    <property type="entry name" value="Peptidase_M20"/>
    <property type="match status" value="1"/>
</dbReference>
<keyword evidence="1 4" id="KW-0378">Hydrolase</keyword>
<feature type="binding site" evidence="2">
    <location>
        <position position="147"/>
    </location>
    <ligand>
        <name>Mn(2+)</name>
        <dbReference type="ChEBI" id="CHEBI:29035"/>
        <label>2</label>
    </ligand>
</feature>
<feature type="domain" description="Peptidase M20 dimerisation" evidence="3">
    <location>
        <begin position="174"/>
        <end position="264"/>
    </location>
</feature>
<reference evidence="4" key="1">
    <citation type="submission" date="2016-04" db="EMBL/GenBank/DDBJ databases">
        <authorList>
            <person name="Evans L.H."/>
            <person name="Alamgir A."/>
            <person name="Owens N."/>
            <person name="Weber N.D."/>
            <person name="Virtaneva K."/>
            <person name="Barbian K."/>
            <person name="Babar A."/>
            <person name="Rosenke K."/>
        </authorList>
    </citation>
    <scope>NUCLEOTIDE SEQUENCE</scope>
    <source>
        <strain evidence="4">86</strain>
    </source>
</reference>
<proteinExistence type="predicted"/>
<protein>
    <submittedName>
        <fullName evidence="4">Amidohydrolase AmhX</fullName>
        <ecNumber evidence="4">3.5.1.-</ecNumber>
    </submittedName>
</protein>
<dbReference type="Gene3D" id="3.30.70.360">
    <property type="match status" value="1"/>
</dbReference>
<dbReference type="Pfam" id="PF07687">
    <property type="entry name" value="M20_dimer"/>
    <property type="match status" value="1"/>
</dbReference>
<name>A0A212IYP3_9PROT</name>
<dbReference type="Gene3D" id="3.40.630.10">
    <property type="entry name" value="Zn peptidases"/>
    <property type="match status" value="1"/>
</dbReference>
<organism evidence="4">
    <name type="scientific">uncultured Alphaproteobacteria bacterium</name>
    <dbReference type="NCBI Taxonomy" id="91750"/>
    <lineage>
        <taxon>Bacteria</taxon>
        <taxon>Pseudomonadati</taxon>
        <taxon>Pseudomonadota</taxon>
        <taxon>Alphaproteobacteria</taxon>
        <taxon>environmental samples</taxon>
    </lineage>
</organism>
<evidence type="ECO:0000256" key="2">
    <source>
        <dbReference type="PIRSR" id="PIRSR005962-1"/>
    </source>
</evidence>
<feature type="binding site" evidence="2">
    <location>
        <position position="123"/>
    </location>
    <ligand>
        <name>Mn(2+)</name>
        <dbReference type="ChEBI" id="CHEBI:29035"/>
        <label>2</label>
    </ligand>
</feature>
<gene>
    <name evidence="4" type="primary">amhX</name>
    <name evidence="4" type="ORF">KL86APRO_10225</name>
</gene>
<dbReference type="InterPro" id="IPR017439">
    <property type="entry name" value="Amidohydrolase"/>
</dbReference>
<dbReference type="GO" id="GO:0016787">
    <property type="term" value="F:hydrolase activity"/>
    <property type="evidence" value="ECO:0007669"/>
    <property type="project" value="UniProtKB-KW"/>
</dbReference>
<dbReference type="GO" id="GO:0046872">
    <property type="term" value="F:metal ion binding"/>
    <property type="evidence" value="ECO:0007669"/>
    <property type="project" value="UniProtKB-KW"/>
</dbReference>
<dbReference type="AlphaFoldDB" id="A0A212IYP3"/>
<keyword evidence="2" id="KW-0479">Metal-binding</keyword>
<evidence type="ECO:0000259" key="3">
    <source>
        <dbReference type="Pfam" id="PF07687"/>
    </source>
</evidence>
<evidence type="ECO:0000256" key="1">
    <source>
        <dbReference type="ARBA" id="ARBA00022801"/>
    </source>
</evidence>
<dbReference type="PANTHER" id="PTHR11014">
    <property type="entry name" value="PEPTIDASE M20 FAMILY MEMBER"/>
    <property type="match status" value="1"/>
</dbReference>
<sequence length="371" mass="38453">MMSMEERVREVYASLHAIPEIGFTEHRTAAFLAEAARAAGYAVETGVGGTGVVATLDSGRPGPVVGLRADMDALPFVIDGEAVCRHACGHDAHSAMVLTAAEILAKSPPERGRLKVLFQPAEELLTGALSVIESGAADDLDMLFGIHLRPIQEARIGQATPALCHGASHVVDAVIKGVPSHGARPHLGVNAIDAAAAVVAAVNAIRLDPAQAWSVKTTRLQAGGAAANNIPDRAEMVFDLRAQTNALMEELHGKLATAVRHAAAASGAEAEVTVRGGVPAADYAPELVDLAREAIRAVLGDDGVLGPIVTPGGEDFHFYAVKRPGLRAAYVGLGCDLAPGLHHPEMAFKIEALPKGVAILVDLVGRAFARA</sequence>
<dbReference type="EC" id="3.5.1.-" evidence="4"/>
<dbReference type="PANTHER" id="PTHR11014:SF122">
    <property type="entry name" value="AMIDOHYDROLASE AMHX"/>
    <property type="match status" value="1"/>
</dbReference>
<dbReference type="NCBIfam" id="TIGR01891">
    <property type="entry name" value="amidohydrolases"/>
    <property type="match status" value="1"/>
</dbReference>
<dbReference type="SUPFAM" id="SSF55031">
    <property type="entry name" value="Bacterial exopeptidase dimerisation domain"/>
    <property type="match status" value="1"/>
</dbReference>
<dbReference type="PIRSF" id="PIRSF005962">
    <property type="entry name" value="Pept_M20D_amidohydro"/>
    <property type="match status" value="1"/>
</dbReference>
<dbReference type="EMBL" id="FLUO01000001">
    <property type="protein sequence ID" value="SBV92234.1"/>
    <property type="molecule type" value="Genomic_DNA"/>
</dbReference>
<feature type="binding site" evidence="2">
    <location>
        <position position="90"/>
    </location>
    <ligand>
        <name>Mn(2+)</name>
        <dbReference type="ChEBI" id="CHEBI:29035"/>
        <label>2</label>
    </ligand>
</feature>
<dbReference type="InterPro" id="IPR011650">
    <property type="entry name" value="Peptidase_M20_dimer"/>
</dbReference>